<dbReference type="Proteomes" id="UP001146468">
    <property type="component" value="Unassembled WGS sequence"/>
</dbReference>
<keyword evidence="1" id="KW-0732">Signal</keyword>
<feature type="chain" id="PRO_5040850047" description="Alpha helical Porin B" evidence="1">
    <location>
        <begin position="29"/>
        <end position="146"/>
    </location>
</feature>
<accession>A0A9X3LSF2</accession>
<gene>
    <name evidence="2" type="ORF">L8U60_02685</name>
</gene>
<sequence>MRIRTAAITAALAATVAGGAITATKADAQNNTLELLKAFNGNIATLDCNAVGSILRATNMAKGDTTRGQLVTNLNTSFGADATTKLLTAPTINAVADRALACGVVKADPATPQSQIIDFASKLSADAGLPELRNVLPAVAPAGSSF</sequence>
<reference evidence="2" key="1">
    <citation type="submission" date="2022-02" db="EMBL/GenBank/DDBJ databases">
        <title>Corynebacterium sp. from urogenital microbiome.</title>
        <authorList>
            <person name="Cappelli E.A."/>
            <person name="Ribeiro T.G."/>
            <person name="Peixe L."/>
        </authorList>
    </citation>
    <scope>NUCLEOTIDE SEQUENCE</scope>
    <source>
        <strain evidence="2">C8Ua_172</strain>
    </source>
</reference>
<dbReference type="AlphaFoldDB" id="A0A9X3LSF2"/>
<name>A0A9X3LSF2_9CORY</name>
<proteinExistence type="predicted"/>
<comment type="caution">
    <text evidence="2">The sequence shown here is derived from an EMBL/GenBank/DDBJ whole genome shotgun (WGS) entry which is preliminary data.</text>
</comment>
<keyword evidence="3" id="KW-1185">Reference proteome</keyword>
<feature type="signal peptide" evidence="1">
    <location>
        <begin position="1"/>
        <end position="28"/>
    </location>
</feature>
<evidence type="ECO:0000256" key="1">
    <source>
        <dbReference type="SAM" id="SignalP"/>
    </source>
</evidence>
<evidence type="ECO:0000313" key="2">
    <source>
        <dbReference type="EMBL" id="MCZ9293396.1"/>
    </source>
</evidence>
<evidence type="ECO:0000313" key="3">
    <source>
        <dbReference type="Proteomes" id="UP001146468"/>
    </source>
</evidence>
<dbReference type="InterPro" id="IPR021114">
    <property type="entry name" value="Porin_PorB/PorC"/>
</dbReference>
<organism evidence="2 3">
    <name type="scientific">Corynebacterium meitnerae</name>
    <dbReference type="NCBI Taxonomy" id="2913498"/>
    <lineage>
        <taxon>Bacteria</taxon>
        <taxon>Bacillati</taxon>
        <taxon>Actinomycetota</taxon>
        <taxon>Actinomycetes</taxon>
        <taxon>Mycobacteriales</taxon>
        <taxon>Corynebacteriaceae</taxon>
        <taxon>Corynebacterium</taxon>
    </lineage>
</organism>
<evidence type="ECO:0008006" key="4">
    <source>
        <dbReference type="Google" id="ProtNLM"/>
    </source>
</evidence>
<dbReference type="EMBL" id="JAKMUS010000003">
    <property type="protein sequence ID" value="MCZ9293396.1"/>
    <property type="molecule type" value="Genomic_DNA"/>
</dbReference>
<dbReference type="Pfam" id="PF11565">
    <property type="entry name" value="PorB"/>
    <property type="match status" value="1"/>
</dbReference>
<protein>
    <recommendedName>
        <fullName evidence="4">Alpha helical Porin B</fullName>
    </recommendedName>
</protein>
<dbReference type="RefSeq" id="WP_269964857.1">
    <property type="nucleotide sequence ID" value="NZ_JAKMUS010000003.1"/>
</dbReference>